<dbReference type="AlphaFoldDB" id="A0A494XRU0"/>
<sequence>MQNMQRRGAAHQSISRKRAYMLNIDHIAKQSPPLQSWEWPPVAVASQGKLDADFDAFMAMSSEKQREYLKQLRKDPKEHSFLLHEFLGIVSGYFFGYQDSPLFLDVDDDFEINIQKAKIVLEREAKDYWLQLPETEEIPDVETAVRRLREIAASNPSLSHPLFPYLHNHASAEGLRVFLWNEVIRNEVVDDEVAMLSVGMQGLMKVSTVSNLWDELGHGTLRNLHTYWLRRLLDGLGTVEDFMQYRTTSRPWFTKITTNIFNILLSRPGLKFMKYGWFLTNEGWVEPHFRDIVEGMNRVGFVSEDIQVYFTAHISIDPIHTSELIDGLRLQVPALRPKELGQIVAGAHMAVAAAKAQYDYVYQYIKEITEKNTPAQAINANDPQPVEEG</sequence>
<dbReference type="PANTHER" id="PTHR40279">
    <property type="entry name" value="PQQC-LIKE PROTEIN"/>
    <property type="match status" value="1"/>
</dbReference>
<comment type="caution">
    <text evidence="2">The sequence shown here is derived from an EMBL/GenBank/DDBJ whole genome shotgun (WGS) entry which is preliminary data.</text>
</comment>
<accession>A0A494XRU0</accession>
<dbReference type="Proteomes" id="UP000280434">
    <property type="component" value="Unassembled WGS sequence"/>
</dbReference>
<evidence type="ECO:0000313" key="3">
    <source>
        <dbReference type="Proteomes" id="UP000280434"/>
    </source>
</evidence>
<dbReference type="Gene3D" id="1.20.910.10">
    <property type="entry name" value="Heme oxygenase-like"/>
    <property type="match status" value="1"/>
</dbReference>
<dbReference type="Pfam" id="PF14518">
    <property type="entry name" value="Haem_oxygenas_2"/>
    <property type="match status" value="1"/>
</dbReference>
<evidence type="ECO:0000313" key="2">
    <source>
        <dbReference type="EMBL" id="RKP52542.1"/>
    </source>
</evidence>
<dbReference type="OrthoDB" id="277294at2"/>
<organism evidence="2 3">
    <name type="scientific">Trinickia fusca</name>
    <dbReference type="NCBI Taxonomy" id="2419777"/>
    <lineage>
        <taxon>Bacteria</taxon>
        <taxon>Pseudomonadati</taxon>
        <taxon>Pseudomonadota</taxon>
        <taxon>Betaproteobacteria</taxon>
        <taxon>Burkholderiales</taxon>
        <taxon>Burkholderiaceae</taxon>
        <taxon>Trinickia</taxon>
    </lineage>
</organism>
<keyword evidence="1" id="KW-0560">Oxidoreductase</keyword>
<dbReference type="PANTHER" id="PTHR40279:SF3">
    <property type="entry name" value="4-AMINOBENZOATE SYNTHASE"/>
    <property type="match status" value="1"/>
</dbReference>
<keyword evidence="3" id="KW-1185">Reference proteome</keyword>
<protein>
    <submittedName>
        <fullName evidence="2">Iron-containing redox enzyme family protein</fullName>
    </submittedName>
</protein>
<reference evidence="2 3" key="1">
    <citation type="submission" date="2018-10" db="EMBL/GenBank/DDBJ databases">
        <title>Paraburkholderia sp. 7MK8-2, isolated from soil.</title>
        <authorList>
            <person name="Gao Z.-H."/>
            <person name="Qiu L.-H."/>
        </authorList>
    </citation>
    <scope>NUCLEOTIDE SEQUENCE [LARGE SCALE GENOMIC DNA]</scope>
    <source>
        <strain evidence="2 3">7MK8-2</strain>
    </source>
</reference>
<dbReference type="GO" id="GO:0016491">
    <property type="term" value="F:oxidoreductase activity"/>
    <property type="evidence" value="ECO:0007669"/>
    <property type="project" value="UniProtKB-KW"/>
</dbReference>
<dbReference type="EMBL" id="RBZV01000001">
    <property type="protein sequence ID" value="RKP52542.1"/>
    <property type="molecule type" value="Genomic_DNA"/>
</dbReference>
<name>A0A494XRU0_9BURK</name>
<dbReference type="SUPFAM" id="SSF48613">
    <property type="entry name" value="Heme oxygenase-like"/>
    <property type="match status" value="1"/>
</dbReference>
<evidence type="ECO:0000256" key="1">
    <source>
        <dbReference type="ARBA" id="ARBA00023002"/>
    </source>
</evidence>
<dbReference type="InterPro" id="IPR039068">
    <property type="entry name" value="PqqC-like"/>
</dbReference>
<gene>
    <name evidence="2" type="ORF">D7S89_03280</name>
</gene>
<dbReference type="InterPro" id="IPR016084">
    <property type="entry name" value="Haem_Oase-like_multi-hlx"/>
</dbReference>
<dbReference type="SMART" id="SM01236">
    <property type="entry name" value="Haem_oxygenase_2"/>
    <property type="match status" value="1"/>
</dbReference>
<proteinExistence type="predicted"/>